<name>A0A1R1B0D6_PAELA</name>
<dbReference type="Proteomes" id="UP000187074">
    <property type="component" value="Unassembled WGS sequence"/>
</dbReference>
<organism evidence="1 2">
    <name type="scientific">Paenibacillus lautus</name>
    <name type="common">Bacillus lautus</name>
    <dbReference type="NCBI Taxonomy" id="1401"/>
    <lineage>
        <taxon>Bacteria</taxon>
        <taxon>Bacillati</taxon>
        <taxon>Bacillota</taxon>
        <taxon>Bacilli</taxon>
        <taxon>Bacillales</taxon>
        <taxon>Paenibacillaceae</taxon>
        <taxon>Paenibacillus</taxon>
    </lineage>
</organism>
<dbReference type="EMBL" id="MRTF01000005">
    <property type="protein sequence ID" value="OME92006.1"/>
    <property type="molecule type" value="Genomic_DNA"/>
</dbReference>
<sequence length="138" mass="15875">MDTNLHVRLSKDLKESFQEIAKDNNTDPSSLVRDWIGNYVAEHRGRDEDTAAELYLAGYQLQQAFGGREHVSKEFAKQLQEHSLTNQKEFTQLILTTYMDLNLTIPSCLSKTYKGYAYSQMFLLGLIGDKPEDWHKGQ</sequence>
<evidence type="ECO:0000313" key="2">
    <source>
        <dbReference type="Proteomes" id="UP000187074"/>
    </source>
</evidence>
<gene>
    <name evidence="1" type="ORF">BK123_15325</name>
</gene>
<protein>
    <submittedName>
        <fullName evidence="1">Uncharacterized protein</fullName>
    </submittedName>
</protein>
<dbReference type="AlphaFoldDB" id="A0A1R1B0D6"/>
<reference evidence="1 2" key="1">
    <citation type="submission" date="2016-11" db="EMBL/GenBank/DDBJ databases">
        <title>Paenibacillus species isolates.</title>
        <authorList>
            <person name="Beno S.M."/>
        </authorList>
    </citation>
    <scope>NUCLEOTIDE SEQUENCE [LARGE SCALE GENOMIC DNA]</scope>
    <source>
        <strain evidence="1 2">FSL F4-0100</strain>
    </source>
</reference>
<dbReference type="RefSeq" id="WP_076323267.1">
    <property type="nucleotide sequence ID" value="NZ_MRTF01000005.1"/>
</dbReference>
<accession>A0A1R1B0D6</accession>
<comment type="caution">
    <text evidence="1">The sequence shown here is derived from an EMBL/GenBank/DDBJ whole genome shotgun (WGS) entry which is preliminary data.</text>
</comment>
<dbReference type="OrthoDB" id="2617303at2"/>
<evidence type="ECO:0000313" key="1">
    <source>
        <dbReference type="EMBL" id="OME92006.1"/>
    </source>
</evidence>
<proteinExistence type="predicted"/>